<evidence type="ECO:0000313" key="1">
    <source>
        <dbReference type="EMBL" id="GAH80176.1"/>
    </source>
</evidence>
<dbReference type="AlphaFoldDB" id="X1ICN5"/>
<comment type="caution">
    <text evidence="1">The sequence shown here is derived from an EMBL/GenBank/DDBJ whole genome shotgun (WGS) entry which is preliminary data.</text>
</comment>
<sequence length="96" mass="10441">MTIPTVPAQILALLRKGMPTPSADQTLICKQMDATDAWTTIHTVTAGKTFYLMGIHCSFARDVNLTWELSLDGGVTMTFGFQRAPNVADAPNNQTL</sequence>
<feature type="non-terminal residue" evidence="1">
    <location>
        <position position="96"/>
    </location>
</feature>
<accession>X1ICN5</accession>
<reference evidence="1" key="1">
    <citation type="journal article" date="2014" name="Front. Microbiol.">
        <title>High frequency of phylogenetically diverse reductive dehalogenase-homologous genes in deep subseafloor sedimentary metagenomes.</title>
        <authorList>
            <person name="Kawai M."/>
            <person name="Futagami T."/>
            <person name="Toyoda A."/>
            <person name="Takaki Y."/>
            <person name="Nishi S."/>
            <person name="Hori S."/>
            <person name="Arai W."/>
            <person name="Tsubouchi T."/>
            <person name="Morono Y."/>
            <person name="Uchiyama I."/>
            <person name="Ito T."/>
            <person name="Fujiyama A."/>
            <person name="Inagaki F."/>
            <person name="Takami H."/>
        </authorList>
    </citation>
    <scope>NUCLEOTIDE SEQUENCE</scope>
    <source>
        <strain evidence="1">Expedition CK06-06</strain>
    </source>
</reference>
<name>X1ICN5_9ZZZZ</name>
<dbReference type="EMBL" id="BARU01036719">
    <property type="protein sequence ID" value="GAH80176.1"/>
    <property type="molecule type" value="Genomic_DNA"/>
</dbReference>
<gene>
    <name evidence="1" type="ORF">S03H2_57291</name>
</gene>
<protein>
    <submittedName>
        <fullName evidence="1">Uncharacterized protein</fullName>
    </submittedName>
</protein>
<organism evidence="1">
    <name type="scientific">marine sediment metagenome</name>
    <dbReference type="NCBI Taxonomy" id="412755"/>
    <lineage>
        <taxon>unclassified sequences</taxon>
        <taxon>metagenomes</taxon>
        <taxon>ecological metagenomes</taxon>
    </lineage>
</organism>
<proteinExistence type="predicted"/>